<dbReference type="InterPro" id="IPR010902">
    <property type="entry name" value="NUMOD4"/>
</dbReference>
<dbReference type="InterPro" id="IPR044925">
    <property type="entry name" value="His-Me_finger_sf"/>
</dbReference>
<organism evidence="2">
    <name type="scientific">Marseillevirus LCMAC101</name>
    <dbReference type="NCBI Taxonomy" id="2506602"/>
    <lineage>
        <taxon>Viruses</taxon>
        <taxon>Varidnaviria</taxon>
        <taxon>Bamfordvirae</taxon>
        <taxon>Nucleocytoviricota</taxon>
        <taxon>Megaviricetes</taxon>
        <taxon>Pimascovirales</taxon>
        <taxon>Pimascovirales incertae sedis</taxon>
        <taxon>Marseilleviridae</taxon>
    </lineage>
</organism>
<proteinExistence type="predicted"/>
<keyword evidence="2" id="KW-0540">Nuclease</keyword>
<sequence length="397" mass="45891">MTVEEWKDFSDIDGRSFSKYEVSSLGQIRNKKSGYVFSVKPDSSGYIRNEFCDDKGNSKMISAHIIVARAFIGEPASDNLTVDHINRDPIDNILVNLRWATKKQQADNSDKSSFKPKGQPVIQYTMDMKEIKTWPNIITAAKELKINKTNIGMACRGSRKRAGRFKWAYERQDLDGEIWKEYKQFDVQVSNMGRIKSPHSHIVYGSKNGDYLEYGKPRKRVHVMVAEAFLPNLEKKPEVNHKDKDGTNNRLENLEWATPSENIIHSHKNSKPDRYSNSRAVKQYDLEGNFIFQYRSISEASRQTGCVETTISRVCLGLSESTKGFKFKYPDKDDVLNRLPRRYPRKVDHIDEKENVIKVYDNVKTAALHLEISYNSIYKILCGTTTKTKEGYRFKYH</sequence>
<dbReference type="Pfam" id="PF07453">
    <property type="entry name" value="NUMOD1"/>
    <property type="match status" value="3"/>
</dbReference>
<dbReference type="InterPro" id="IPR036388">
    <property type="entry name" value="WH-like_DNA-bd_sf"/>
</dbReference>
<dbReference type="EMBL" id="MK500327">
    <property type="protein sequence ID" value="QBK85552.1"/>
    <property type="molecule type" value="Genomic_DNA"/>
</dbReference>
<dbReference type="Gene3D" id="3.90.75.20">
    <property type="match status" value="2"/>
</dbReference>
<dbReference type="InterPro" id="IPR003647">
    <property type="entry name" value="Intron_nuc_1_rpt"/>
</dbReference>
<dbReference type="SMART" id="SM00507">
    <property type="entry name" value="HNHc"/>
    <property type="match status" value="2"/>
</dbReference>
<reference evidence="2" key="1">
    <citation type="journal article" date="2019" name="MBio">
        <title>Virus Genomes from Deep Sea Sediments Expand the Ocean Megavirome and Support Independent Origins of Viral Gigantism.</title>
        <authorList>
            <person name="Backstrom D."/>
            <person name="Yutin N."/>
            <person name="Jorgensen S.L."/>
            <person name="Dharamshi J."/>
            <person name="Homa F."/>
            <person name="Zaremba-Niedwiedzka K."/>
            <person name="Spang A."/>
            <person name="Wolf Y.I."/>
            <person name="Koonin E.V."/>
            <person name="Ettema T.J."/>
        </authorList>
    </citation>
    <scope>NUCLEOTIDE SEQUENCE</scope>
</reference>
<dbReference type="SUPFAM" id="SSF64496">
    <property type="entry name" value="DNA-binding domain of intron-encoded endonucleases"/>
    <property type="match status" value="1"/>
</dbReference>
<dbReference type="GO" id="GO:0004519">
    <property type="term" value="F:endonuclease activity"/>
    <property type="evidence" value="ECO:0007669"/>
    <property type="project" value="UniProtKB-KW"/>
</dbReference>
<dbReference type="SUPFAM" id="SSF54060">
    <property type="entry name" value="His-Me finger endonucleases"/>
    <property type="match status" value="2"/>
</dbReference>
<dbReference type="Pfam" id="PF13392">
    <property type="entry name" value="HNH_3"/>
    <property type="match status" value="2"/>
</dbReference>
<name>A0A481YQT2_9VIRU</name>
<feature type="domain" description="HNH nuclease" evidence="1">
    <location>
        <begin position="55"/>
        <end position="106"/>
    </location>
</feature>
<keyword evidence="2" id="KW-0255">Endonuclease</keyword>
<dbReference type="InterPro" id="IPR010896">
    <property type="entry name" value="NUMOD1"/>
</dbReference>
<dbReference type="SMART" id="SM00497">
    <property type="entry name" value="IENR1"/>
    <property type="match status" value="3"/>
</dbReference>
<protein>
    <submittedName>
        <fullName evidence="2">HNH endonuclease</fullName>
    </submittedName>
</protein>
<accession>A0A481YQT2</accession>
<evidence type="ECO:0000259" key="1">
    <source>
        <dbReference type="SMART" id="SM00507"/>
    </source>
</evidence>
<dbReference type="Gene3D" id="1.10.10.10">
    <property type="entry name" value="Winged helix-like DNA-binding domain superfamily/Winged helix DNA-binding domain"/>
    <property type="match status" value="3"/>
</dbReference>
<dbReference type="Pfam" id="PF07463">
    <property type="entry name" value="NUMOD4"/>
    <property type="match status" value="1"/>
</dbReference>
<gene>
    <name evidence="2" type="ORF">LCMAC101_01390</name>
</gene>
<dbReference type="GO" id="GO:0016788">
    <property type="term" value="F:hydrolase activity, acting on ester bonds"/>
    <property type="evidence" value="ECO:0007669"/>
    <property type="project" value="InterPro"/>
</dbReference>
<keyword evidence="2" id="KW-0378">Hydrolase</keyword>
<dbReference type="InterPro" id="IPR003615">
    <property type="entry name" value="HNH_nuc"/>
</dbReference>
<evidence type="ECO:0000313" key="2">
    <source>
        <dbReference type="EMBL" id="QBK85552.1"/>
    </source>
</evidence>
<feature type="domain" description="HNH nuclease" evidence="1">
    <location>
        <begin position="216"/>
        <end position="263"/>
    </location>
</feature>